<dbReference type="AlphaFoldDB" id="A0A8C3U7T7"/>
<evidence type="ECO:0000313" key="3">
    <source>
        <dbReference type="Proteomes" id="UP000694563"/>
    </source>
</evidence>
<reference evidence="2" key="1">
    <citation type="submission" date="2020-10" db="EMBL/GenBank/DDBJ databases">
        <title>Catharus ustulatus (Swainson's thrush) genome, bCatUst1, primary haplotype v2.</title>
        <authorList>
            <person name="Delmore K."/>
            <person name="Vafadar M."/>
            <person name="Formenti G."/>
            <person name="Chow W."/>
            <person name="Pelan S."/>
            <person name="Howe K."/>
            <person name="Rhie A."/>
            <person name="Mountcastle J."/>
            <person name="Haase B."/>
            <person name="Fedrigo O."/>
            <person name="Jarvis E.D."/>
        </authorList>
    </citation>
    <scope>NUCLEOTIDE SEQUENCE [LARGE SCALE GENOMIC DNA]</scope>
</reference>
<dbReference type="Proteomes" id="UP000694563">
    <property type="component" value="Chromosome 22"/>
</dbReference>
<keyword evidence="1" id="KW-0732">Signal</keyword>
<reference evidence="2" key="2">
    <citation type="submission" date="2025-08" db="UniProtKB">
        <authorList>
            <consortium name="Ensembl"/>
        </authorList>
    </citation>
    <scope>IDENTIFICATION</scope>
</reference>
<proteinExistence type="predicted"/>
<feature type="chain" id="PRO_5034451660" evidence="1">
    <location>
        <begin position="22"/>
        <end position="91"/>
    </location>
</feature>
<organism evidence="2 3">
    <name type="scientific">Catharus ustulatus</name>
    <name type="common">Russet-backed thrush</name>
    <name type="synonym">Hylocichla ustulatus</name>
    <dbReference type="NCBI Taxonomy" id="91951"/>
    <lineage>
        <taxon>Eukaryota</taxon>
        <taxon>Metazoa</taxon>
        <taxon>Chordata</taxon>
        <taxon>Craniata</taxon>
        <taxon>Vertebrata</taxon>
        <taxon>Euteleostomi</taxon>
        <taxon>Archelosauria</taxon>
        <taxon>Archosauria</taxon>
        <taxon>Dinosauria</taxon>
        <taxon>Saurischia</taxon>
        <taxon>Theropoda</taxon>
        <taxon>Coelurosauria</taxon>
        <taxon>Aves</taxon>
        <taxon>Neognathae</taxon>
        <taxon>Neoaves</taxon>
        <taxon>Telluraves</taxon>
        <taxon>Australaves</taxon>
        <taxon>Passeriformes</taxon>
        <taxon>Turdidae</taxon>
        <taxon>Catharus</taxon>
    </lineage>
</organism>
<accession>A0A8C3U7T7</accession>
<keyword evidence="3" id="KW-1185">Reference proteome</keyword>
<feature type="signal peptide" evidence="1">
    <location>
        <begin position="1"/>
        <end position="21"/>
    </location>
</feature>
<evidence type="ECO:0000256" key="1">
    <source>
        <dbReference type="SAM" id="SignalP"/>
    </source>
</evidence>
<evidence type="ECO:0000313" key="2">
    <source>
        <dbReference type="Ensembl" id="ENSCUSP00005010257.1"/>
    </source>
</evidence>
<reference evidence="2" key="3">
    <citation type="submission" date="2025-09" db="UniProtKB">
        <authorList>
            <consortium name="Ensembl"/>
        </authorList>
    </citation>
    <scope>IDENTIFICATION</scope>
</reference>
<name>A0A8C3U7T7_CATUS</name>
<protein>
    <submittedName>
        <fullName evidence="2">Uncharacterized protein</fullName>
    </submittedName>
</protein>
<sequence length="91" mass="9938">VKVSAVLLIVLPGKLLSVAAAFRTKVLAEKIRLPVSFSFSFITYLQSSKQMGEYSSLLSNRCLTTASVGPAKIHTDQVTNQKSYFLVQTTV</sequence>
<dbReference type="Ensembl" id="ENSCUST00005010692.1">
    <property type="protein sequence ID" value="ENSCUSP00005010257.1"/>
    <property type="gene ID" value="ENSCUSG00005006558.1"/>
</dbReference>